<protein>
    <submittedName>
        <fullName evidence="1">Uncharacterized protein</fullName>
    </submittedName>
</protein>
<sequence length="198" mass="22691">MTKYGLLSVKSDNAGFLYFEFKDEASQLAVLEGGPWFFSQKFIVLKKWRKGLSRVASAIGQPKHVDRATEKRSRLAYARVCVEIDAADELTEEIQVTVEGESVTVRVEYQLMPPVCSSCKVFGHATTRCPRKIPPKQAPDQALPDREWQIVTNGNAVRNIGVLKLWMQLLFLWWLWWILPSLRSQRGSHMKVNQKVRS</sequence>
<evidence type="ECO:0000313" key="2">
    <source>
        <dbReference type="Proteomes" id="UP001062846"/>
    </source>
</evidence>
<keyword evidence="2" id="KW-1185">Reference proteome</keyword>
<reference evidence="1" key="1">
    <citation type="submission" date="2022-02" db="EMBL/GenBank/DDBJ databases">
        <title>Plant Genome Project.</title>
        <authorList>
            <person name="Zhang R.-G."/>
        </authorList>
    </citation>
    <scope>NUCLEOTIDE SEQUENCE</scope>
    <source>
        <strain evidence="1">AT1</strain>
    </source>
</reference>
<evidence type="ECO:0000313" key="1">
    <source>
        <dbReference type="EMBL" id="KAI8535167.1"/>
    </source>
</evidence>
<accession>A0ACC0M3P1</accession>
<organism evidence="1 2">
    <name type="scientific">Rhododendron molle</name>
    <name type="common">Chinese azalea</name>
    <name type="synonym">Azalea mollis</name>
    <dbReference type="NCBI Taxonomy" id="49168"/>
    <lineage>
        <taxon>Eukaryota</taxon>
        <taxon>Viridiplantae</taxon>
        <taxon>Streptophyta</taxon>
        <taxon>Embryophyta</taxon>
        <taxon>Tracheophyta</taxon>
        <taxon>Spermatophyta</taxon>
        <taxon>Magnoliopsida</taxon>
        <taxon>eudicotyledons</taxon>
        <taxon>Gunneridae</taxon>
        <taxon>Pentapetalae</taxon>
        <taxon>asterids</taxon>
        <taxon>Ericales</taxon>
        <taxon>Ericaceae</taxon>
        <taxon>Ericoideae</taxon>
        <taxon>Rhodoreae</taxon>
        <taxon>Rhododendron</taxon>
    </lineage>
</organism>
<proteinExistence type="predicted"/>
<dbReference type="EMBL" id="CM046397">
    <property type="protein sequence ID" value="KAI8535167.1"/>
    <property type="molecule type" value="Genomic_DNA"/>
</dbReference>
<comment type="caution">
    <text evidence="1">The sequence shown here is derived from an EMBL/GenBank/DDBJ whole genome shotgun (WGS) entry which is preliminary data.</text>
</comment>
<dbReference type="Proteomes" id="UP001062846">
    <property type="component" value="Chromosome 10"/>
</dbReference>
<name>A0ACC0M3P1_RHOML</name>
<gene>
    <name evidence="1" type="ORF">RHMOL_Rhmol10G0153300</name>
</gene>